<proteinExistence type="predicted"/>
<evidence type="ECO:0000313" key="2">
    <source>
        <dbReference type="EMBL" id="VFS64223.1"/>
    </source>
</evidence>
<gene>
    <name evidence="2" type="ORF">NCTC12993_03146</name>
</gene>
<dbReference type="Proteomes" id="UP000401081">
    <property type="component" value="Unassembled WGS sequence"/>
</dbReference>
<evidence type="ECO:0000256" key="1">
    <source>
        <dbReference type="SAM" id="Phobius"/>
    </source>
</evidence>
<dbReference type="EMBL" id="CAADJD010000018">
    <property type="protein sequence ID" value="VFS64223.1"/>
    <property type="molecule type" value="Genomic_DNA"/>
</dbReference>
<organism evidence="2 3">
    <name type="scientific">Kluyvera cryocrescens</name>
    <name type="common">Kluyvera citrophila</name>
    <dbReference type="NCBI Taxonomy" id="580"/>
    <lineage>
        <taxon>Bacteria</taxon>
        <taxon>Pseudomonadati</taxon>
        <taxon>Pseudomonadota</taxon>
        <taxon>Gammaproteobacteria</taxon>
        <taxon>Enterobacterales</taxon>
        <taxon>Enterobacteriaceae</taxon>
        <taxon>Kluyvera</taxon>
    </lineage>
</organism>
<reference evidence="2 3" key="1">
    <citation type="submission" date="2019-03" db="EMBL/GenBank/DDBJ databases">
        <authorList>
            <consortium name="Pathogen Informatics"/>
        </authorList>
    </citation>
    <scope>NUCLEOTIDE SEQUENCE [LARGE SCALE GENOMIC DNA]</scope>
    <source>
        <strain evidence="2 3">NCTC12993</strain>
    </source>
</reference>
<keyword evidence="1" id="KW-0472">Membrane</keyword>
<keyword evidence="3" id="KW-1185">Reference proteome</keyword>
<keyword evidence="1" id="KW-0812">Transmembrane</keyword>
<protein>
    <submittedName>
        <fullName evidence="2">Uncharacterized protein</fullName>
    </submittedName>
</protein>
<sequence>MRKDYRGLMRSAIVVLCGGSLLGQAVLLGFFFVLVMMPRTDRGVDKAPEEEDKTDKQYDSDHATVELVSFS</sequence>
<dbReference type="AlphaFoldDB" id="A0A485AWA0"/>
<evidence type="ECO:0000313" key="3">
    <source>
        <dbReference type="Proteomes" id="UP000401081"/>
    </source>
</evidence>
<name>A0A485AWA0_KLUCR</name>
<accession>A0A485AWA0</accession>
<keyword evidence="1" id="KW-1133">Transmembrane helix</keyword>
<feature type="transmembrane region" description="Helical" evidence="1">
    <location>
        <begin position="12"/>
        <end position="37"/>
    </location>
</feature>